<sequence length="300" mass="30692">MRVSHAARVMLAGTLAAGIAAVITARQPSGTEAGGGEDEPAAAAMAGRGGPPASVPPTATPSPAAHTDEGAVDLPAEGALPDAQAAEAAGSRFQMPLRAWSRVTDRYGATNRGPGRIHGGIDLALEGLSRSPVYSACTGTVAATDYSSAYGYHVIVDCGDGWSTLYAHLSQVLAKPGDAVTNDVVIGITGSSGFSTGEHLHFEIRWNDTPVNPEHYLDFKIPPGTPLSDGPLWFPGSGSGAKPSAAPPTATPTPTETPTPTNTPTVTPTPTITPTPTWTPTPTPTPRPPTRTPTPLPRAY</sequence>
<feature type="signal peptide" evidence="3">
    <location>
        <begin position="1"/>
        <end position="20"/>
    </location>
</feature>
<feature type="region of interest" description="Disordered" evidence="2">
    <location>
        <begin position="228"/>
        <end position="300"/>
    </location>
</feature>
<dbReference type="Proteomes" id="UP001212803">
    <property type="component" value="Chromosome"/>
</dbReference>
<reference evidence="5 6" key="1">
    <citation type="journal article" date="2023" name="ISME J.">
        <title>Thermophilic Dehalococcoidia with unusual traits shed light on an unexpected past.</title>
        <authorList>
            <person name="Palmer M."/>
            <person name="Covington J.K."/>
            <person name="Zhou E.M."/>
            <person name="Thomas S.C."/>
            <person name="Habib N."/>
            <person name="Seymour C.O."/>
            <person name="Lai D."/>
            <person name="Johnston J."/>
            <person name="Hashimi A."/>
            <person name="Jiao J.Y."/>
            <person name="Muok A.R."/>
            <person name="Liu L."/>
            <person name="Xian W.D."/>
            <person name="Zhi X.Y."/>
            <person name="Li M.M."/>
            <person name="Silva L.P."/>
            <person name="Bowen B.P."/>
            <person name="Louie K."/>
            <person name="Briegel A."/>
            <person name="Pett-Ridge J."/>
            <person name="Weber P.K."/>
            <person name="Tocheva E.I."/>
            <person name="Woyke T."/>
            <person name="Northen T.R."/>
            <person name="Mayali X."/>
            <person name="Li W.J."/>
            <person name="Hedlund B.P."/>
        </authorList>
    </citation>
    <scope>NUCLEOTIDE SEQUENCE [LARGE SCALE GENOMIC DNA]</scope>
    <source>
        <strain evidence="5 6">YIM 72310</strain>
    </source>
</reference>
<dbReference type="Gene3D" id="2.70.70.10">
    <property type="entry name" value="Glucose Permease (Domain IIA)"/>
    <property type="match status" value="1"/>
</dbReference>
<dbReference type="PANTHER" id="PTHR21666:SF289">
    <property type="entry name" value="L-ALA--D-GLU ENDOPEPTIDASE"/>
    <property type="match status" value="1"/>
</dbReference>
<dbReference type="InterPro" id="IPR016047">
    <property type="entry name" value="M23ase_b-sheet_dom"/>
</dbReference>
<organism evidence="5 6">
    <name type="scientific">Tepidiforma flava</name>
    <dbReference type="NCBI Taxonomy" id="3004094"/>
    <lineage>
        <taxon>Bacteria</taxon>
        <taxon>Bacillati</taxon>
        <taxon>Chloroflexota</taxon>
        <taxon>Tepidiformia</taxon>
        <taxon>Tepidiformales</taxon>
        <taxon>Tepidiformaceae</taxon>
        <taxon>Tepidiforma</taxon>
    </lineage>
</organism>
<gene>
    <name evidence="5" type="ORF">O0235_04870</name>
</gene>
<name>A0ABY7MB77_9CHLR</name>
<dbReference type="Pfam" id="PF01551">
    <property type="entry name" value="Peptidase_M23"/>
    <property type="match status" value="1"/>
</dbReference>
<dbReference type="InterPro" id="IPR050570">
    <property type="entry name" value="Cell_wall_metabolism_enzyme"/>
</dbReference>
<proteinExistence type="predicted"/>
<feature type="compositionally biased region" description="Pro residues" evidence="2">
    <location>
        <begin position="245"/>
        <end position="257"/>
    </location>
</feature>
<evidence type="ECO:0000313" key="5">
    <source>
        <dbReference type="EMBL" id="WBL36896.1"/>
    </source>
</evidence>
<feature type="compositionally biased region" description="Pro residues" evidence="2">
    <location>
        <begin position="271"/>
        <end position="300"/>
    </location>
</feature>
<evidence type="ECO:0000256" key="3">
    <source>
        <dbReference type="SAM" id="SignalP"/>
    </source>
</evidence>
<dbReference type="CDD" id="cd12797">
    <property type="entry name" value="M23_peptidase"/>
    <property type="match status" value="1"/>
</dbReference>
<feature type="domain" description="M23ase beta-sheet core" evidence="4">
    <location>
        <begin position="117"/>
        <end position="213"/>
    </location>
</feature>
<evidence type="ECO:0000259" key="4">
    <source>
        <dbReference type="Pfam" id="PF01551"/>
    </source>
</evidence>
<keyword evidence="6" id="KW-1185">Reference proteome</keyword>
<feature type="chain" id="PRO_5045936937" evidence="3">
    <location>
        <begin position="21"/>
        <end position="300"/>
    </location>
</feature>
<protein>
    <submittedName>
        <fullName evidence="5">M23 family metallopeptidase</fullName>
    </submittedName>
</protein>
<dbReference type="RefSeq" id="WP_270057412.1">
    <property type="nucleotide sequence ID" value="NZ_CP115149.1"/>
</dbReference>
<evidence type="ECO:0000256" key="1">
    <source>
        <dbReference type="ARBA" id="ARBA00022729"/>
    </source>
</evidence>
<dbReference type="SUPFAM" id="SSF51261">
    <property type="entry name" value="Duplicated hybrid motif"/>
    <property type="match status" value="1"/>
</dbReference>
<feature type="region of interest" description="Disordered" evidence="2">
    <location>
        <begin position="28"/>
        <end position="69"/>
    </location>
</feature>
<evidence type="ECO:0000313" key="6">
    <source>
        <dbReference type="Proteomes" id="UP001212803"/>
    </source>
</evidence>
<dbReference type="PANTHER" id="PTHR21666">
    <property type="entry name" value="PEPTIDASE-RELATED"/>
    <property type="match status" value="1"/>
</dbReference>
<dbReference type="EMBL" id="CP115149">
    <property type="protein sequence ID" value="WBL36896.1"/>
    <property type="molecule type" value="Genomic_DNA"/>
</dbReference>
<accession>A0ABY7MB77</accession>
<keyword evidence="1 3" id="KW-0732">Signal</keyword>
<feature type="compositionally biased region" description="Low complexity" evidence="2">
    <location>
        <begin position="258"/>
        <end position="270"/>
    </location>
</feature>
<evidence type="ECO:0000256" key="2">
    <source>
        <dbReference type="SAM" id="MobiDB-lite"/>
    </source>
</evidence>
<dbReference type="InterPro" id="IPR011055">
    <property type="entry name" value="Dup_hybrid_motif"/>
</dbReference>